<dbReference type="GO" id="GO:0003729">
    <property type="term" value="F:mRNA binding"/>
    <property type="evidence" value="ECO:0007669"/>
    <property type="project" value="TreeGrafter"/>
</dbReference>
<dbReference type="SUPFAM" id="SSF48371">
    <property type="entry name" value="ARM repeat"/>
    <property type="match status" value="1"/>
</dbReference>
<organism evidence="6 7">
    <name type="scientific">Centaurea solstitialis</name>
    <name type="common">yellow star-thistle</name>
    <dbReference type="NCBI Taxonomy" id="347529"/>
    <lineage>
        <taxon>Eukaryota</taxon>
        <taxon>Viridiplantae</taxon>
        <taxon>Streptophyta</taxon>
        <taxon>Embryophyta</taxon>
        <taxon>Tracheophyta</taxon>
        <taxon>Spermatophyta</taxon>
        <taxon>Magnoliopsida</taxon>
        <taxon>eudicotyledons</taxon>
        <taxon>Gunneridae</taxon>
        <taxon>Pentapetalae</taxon>
        <taxon>asterids</taxon>
        <taxon>campanulids</taxon>
        <taxon>Asterales</taxon>
        <taxon>Asteraceae</taxon>
        <taxon>Carduoideae</taxon>
        <taxon>Cardueae</taxon>
        <taxon>Centaureinae</taxon>
        <taxon>Centaurea</taxon>
    </lineage>
</organism>
<name>A0AA38W535_9ASTR</name>
<dbReference type="InterPro" id="IPR016024">
    <property type="entry name" value="ARM-type_fold"/>
</dbReference>
<proteinExistence type="predicted"/>
<dbReference type="CDD" id="cd09272">
    <property type="entry name" value="RNase_HI_RT_Ty1"/>
    <property type="match status" value="1"/>
</dbReference>
<dbReference type="GO" id="GO:0006417">
    <property type="term" value="P:regulation of translation"/>
    <property type="evidence" value="ECO:0007669"/>
    <property type="project" value="UniProtKB-KW"/>
</dbReference>
<feature type="region of interest" description="Disordered" evidence="5">
    <location>
        <begin position="82"/>
        <end position="104"/>
    </location>
</feature>
<dbReference type="Proteomes" id="UP001172457">
    <property type="component" value="Chromosome 8"/>
</dbReference>
<dbReference type="InterPro" id="IPR001313">
    <property type="entry name" value="Pumilio_RNA-bd_rpt"/>
</dbReference>
<dbReference type="Pfam" id="PF25764">
    <property type="entry name" value="KIF21A_4th"/>
    <property type="match status" value="1"/>
</dbReference>
<keyword evidence="1" id="KW-0677">Repeat</keyword>
<sequence>MSAIALMKNPVFHGRSNHIDTKYHFIRECLEKEDLAVEHINGDLSRADILTKPLPRLRFVTVTQLLGVKDLHCGAEEKARASSTTAQQLRQNQRSDEAAKKLPDEIHRIKTPKVQLQQKIKQKSGKFKLEKASRETEVLQSLVKLTVVVQCRNYVVQYIFELQILPVASKLISQFEGNYMHIVMQKFSIHVVKKCLEVLDAQVRSTIFRELFSVTHFEHLLRDHHANYVIKTAPRVLEK</sequence>
<protein>
    <submittedName>
        <fullName evidence="6">Uncharacterized protein</fullName>
    </submittedName>
</protein>
<dbReference type="PANTHER" id="PTHR12537">
    <property type="entry name" value="RNA BINDING PROTEIN PUMILIO-RELATED"/>
    <property type="match status" value="1"/>
</dbReference>
<dbReference type="InterPro" id="IPR011989">
    <property type="entry name" value="ARM-like"/>
</dbReference>
<feature type="compositionally biased region" description="Polar residues" evidence="5">
    <location>
        <begin position="82"/>
        <end position="92"/>
    </location>
</feature>
<dbReference type="PANTHER" id="PTHR12537:SF13">
    <property type="entry name" value="PUMILIO HOMOLOGY DOMAIN FAMILY MEMBER 4"/>
    <property type="match status" value="1"/>
</dbReference>
<accession>A0AA38W535</accession>
<evidence type="ECO:0000256" key="2">
    <source>
        <dbReference type="ARBA" id="ARBA00022845"/>
    </source>
</evidence>
<evidence type="ECO:0000313" key="6">
    <source>
        <dbReference type="EMBL" id="KAJ9539075.1"/>
    </source>
</evidence>
<dbReference type="EMBL" id="JARYMX010000008">
    <property type="protein sequence ID" value="KAJ9539075.1"/>
    <property type="molecule type" value="Genomic_DNA"/>
</dbReference>
<evidence type="ECO:0000256" key="4">
    <source>
        <dbReference type="PROSITE-ProRule" id="PRU00317"/>
    </source>
</evidence>
<feature type="repeat" description="Pumilio" evidence="4">
    <location>
        <begin position="174"/>
        <end position="209"/>
    </location>
</feature>
<keyword evidence="2" id="KW-0810">Translation regulation</keyword>
<evidence type="ECO:0000256" key="1">
    <source>
        <dbReference type="ARBA" id="ARBA00022737"/>
    </source>
</evidence>
<comment type="caution">
    <text evidence="6">The sequence shown here is derived from an EMBL/GenBank/DDBJ whole genome shotgun (WGS) entry which is preliminary data.</text>
</comment>
<evidence type="ECO:0000313" key="7">
    <source>
        <dbReference type="Proteomes" id="UP001172457"/>
    </source>
</evidence>
<dbReference type="GO" id="GO:0005737">
    <property type="term" value="C:cytoplasm"/>
    <property type="evidence" value="ECO:0007669"/>
    <property type="project" value="TreeGrafter"/>
</dbReference>
<feature type="compositionally biased region" description="Basic and acidic residues" evidence="5">
    <location>
        <begin position="93"/>
        <end position="104"/>
    </location>
</feature>
<evidence type="ECO:0000256" key="5">
    <source>
        <dbReference type="SAM" id="MobiDB-lite"/>
    </source>
</evidence>
<dbReference type="PROSITE" id="PS50302">
    <property type="entry name" value="PUM"/>
    <property type="match status" value="1"/>
</dbReference>
<keyword evidence="3" id="KW-0694">RNA-binding</keyword>
<dbReference type="AlphaFoldDB" id="A0AA38W535"/>
<gene>
    <name evidence="6" type="ORF">OSB04_031808</name>
</gene>
<evidence type="ECO:0000256" key="3">
    <source>
        <dbReference type="ARBA" id="ARBA00022884"/>
    </source>
</evidence>
<dbReference type="Gene3D" id="1.25.10.10">
    <property type="entry name" value="Leucine-rich Repeat Variant"/>
    <property type="match status" value="1"/>
</dbReference>
<keyword evidence="7" id="KW-1185">Reference proteome</keyword>
<reference evidence="6" key="1">
    <citation type="submission" date="2023-03" db="EMBL/GenBank/DDBJ databases">
        <title>Chromosome-scale reference genome and RAD-based genetic map of yellow starthistle (Centaurea solstitialis) reveal putative structural variation and QTLs associated with invader traits.</title>
        <authorList>
            <person name="Reatini B."/>
            <person name="Cang F.A."/>
            <person name="Jiang Q."/>
            <person name="Mckibben M.T.W."/>
            <person name="Barker M.S."/>
            <person name="Rieseberg L.H."/>
            <person name="Dlugosch K.M."/>
        </authorList>
    </citation>
    <scope>NUCLEOTIDE SEQUENCE</scope>
    <source>
        <strain evidence="6">CAN-66</strain>
        <tissue evidence="6">Leaf</tissue>
    </source>
</reference>